<accession>A0A1S3FZ26</accession>
<organism evidence="11 12">
    <name type="scientific">Dipodomys ordii</name>
    <name type="common">Ord's kangaroo rat</name>
    <dbReference type="NCBI Taxonomy" id="10020"/>
    <lineage>
        <taxon>Eukaryota</taxon>
        <taxon>Metazoa</taxon>
        <taxon>Chordata</taxon>
        <taxon>Craniata</taxon>
        <taxon>Vertebrata</taxon>
        <taxon>Euteleostomi</taxon>
        <taxon>Mammalia</taxon>
        <taxon>Eutheria</taxon>
        <taxon>Euarchontoglires</taxon>
        <taxon>Glires</taxon>
        <taxon>Rodentia</taxon>
        <taxon>Castorimorpha</taxon>
        <taxon>Heteromyidae</taxon>
        <taxon>Dipodomyinae</taxon>
        <taxon>Dipodomys</taxon>
    </lineage>
</organism>
<keyword evidence="6 8" id="KW-0472">Membrane</keyword>
<dbReference type="InterPro" id="IPR007110">
    <property type="entry name" value="Ig-like_dom"/>
</dbReference>
<evidence type="ECO:0000256" key="8">
    <source>
        <dbReference type="SAM" id="Phobius"/>
    </source>
</evidence>
<name>A0A1S3FZ26_DIPOR</name>
<evidence type="ECO:0000256" key="5">
    <source>
        <dbReference type="ARBA" id="ARBA00022989"/>
    </source>
</evidence>
<dbReference type="Proteomes" id="UP000081671">
    <property type="component" value="Unplaced"/>
</dbReference>
<gene>
    <name evidence="12" type="primary">Fam187b</name>
</gene>
<dbReference type="RefSeq" id="XP_012881625.1">
    <property type="nucleotide sequence ID" value="XM_013026171.1"/>
</dbReference>
<proteinExistence type="inferred from homology"/>
<dbReference type="AlphaFoldDB" id="A0A1S3FZ26"/>
<evidence type="ECO:0000256" key="3">
    <source>
        <dbReference type="ARBA" id="ARBA00022692"/>
    </source>
</evidence>
<keyword evidence="7" id="KW-0325">Glycoprotein</keyword>
<evidence type="ECO:0000256" key="4">
    <source>
        <dbReference type="ARBA" id="ARBA00022729"/>
    </source>
</evidence>
<dbReference type="InParanoid" id="A0A1S3FZ26"/>
<dbReference type="PANTHER" id="PTHR32178:SF8">
    <property type="entry name" value="PROTEIN FAM187B"/>
    <property type="match status" value="1"/>
</dbReference>
<feature type="chain" id="PRO_5010383556" evidence="9">
    <location>
        <begin position="23"/>
        <end position="373"/>
    </location>
</feature>
<dbReference type="PROSITE" id="PS50835">
    <property type="entry name" value="IG_LIKE"/>
    <property type="match status" value="1"/>
</dbReference>
<dbReference type="KEGG" id="dord:105993039"/>
<comment type="similarity">
    <text evidence="2">Belongs to the FAM187 family.</text>
</comment>
<feature type="transmembrane region" description="Helical" evidence="8">
    <location>
        <begin position="338"/>
        <end position="358"/>
    </location>
</feature>
<evidence type="ECO:0000256" key="6">
    <source>
        <dbReference type="ARBA" id="ARBA00023136"/>
    </source>
</evidence>
<evidence type="ECO:0000313" key="11">
    <source>
        <dbReference type="Proteomes" id="UP000081671"/>
    </source>
</evidence>
<evidence type="ECO:0000256" key="1">
    <source>
        <dbReference type="ARBA" id="ARBA00004479"/>
    </source>
</evidence>
<evidence type="ECO:0000259" key="10">
    <source>
        <dbReference type="PROSITE" id="PS50835"/>
    </source>
</evidence>
<protein>
    <submittedName>
        <fullName evidence="12">Protein FAM187B</fullName>
    </submittedName>
</protein>
<dbReference type="SUPFAM" id="SSF48726">
    <property type="entry name" value="Immunoglobulin"/>
    <property type="match status" value="2"/>
</dbReference>
<dbReference type="PANTHER" id="PTHR32178">
    <property type="entry name" value="FAM187"/>
    <property type="match status" value="1"/>
</dbReference>
<feature type="signal peptide" evidence="9">
    <location>
        <begin position="1"/>
        <end position="22"/>
    </location>
</feature>
<dbReference type="InterPro" id="IPR039311">
    <property type="entry name" value="FAM187A/B"/>
</dbReference>
<dbReference type="CTD" id="148109"/>
<evidence type="ECO:0000256" key="7">
    <source>
        <dbReference type="ARBA" id="ARBA00023180"/>
    </source>
</evidence>
<dbReference type="CDD" id="cd00096">
    <property type="entry name" value="Ig"/>
    <property type="match status" value="1"/>
</dbReference>
<dbReference type="GO" id="GO:0016020">
    <property type="term" value="C:membrane"/>
    <property type="evidence" value="ECO:0007669"/>
    <property type="project" value="UniProtKB-SubCell"/>
</dbReference>
<evidence type="ECO:0000256" key="9">
    <source>
        <dbReference type="SAM" id="SignalP"/>
    </source>
</evidence>
<evidence type="ECO:0000313" key="12">
    <source>
        <dbReference type="RefSeq" id="XP_012881625.1"/>
    </source>
</evidence>
<sequence length="373" mass="41453">MAWLPALGAALWLSLAAGAVWTQTLVRCPRASLCRRALVSGNDVVLQCDSHRARWYFTSVWGEQLALLSPLSHLSPLPGGGLQLRNPQPFHAGRYRCQQDHGTPLVEYELDFQDASGLRISHRGLGQQPLWNQTLVVGPAAVEIFTQWGPWQDCNRCGQPGERKRLGYCYIQDPPEPPTACGLYLGERRLSYPRAQPELQVEACHTPCVFPKETHQPFFVFDIYPLGRLTSNLWLSCPLASIYRPVRWEMDGRPVTWQSQLSGQNNHTFLSPLTGGEQLQISQMATYTCFVEQELVAQFNPVTPERLEAPRPGPEAKPWRLGEAEALAGQADAVLQGLKMALCVGTILALLGLLFKVLRPAQGQRSNPAVLVT</sequence>
<keyword evidence="11" id="KW-1185">Reference proteome</keyword>
<reference evidence="12" key="1">
    <citation type="submission" date="2025-08" db="UniProtKB">
        <authorList>
            <consortium name="RefSeq"/>
        </authorList>
    </citation>
    <scope>IDENTIFICATION</scope>
    <source>
        <tissue evidence="12">Kidney</tissue>
    </source>
</reference>
<keyword evidence="5 8" id="KW-1133">Transmembrane helix</keyword>
<dbReference type="InterPro" id="IPR036179">
    <property type="entry name" value="Ig-like_dom_sf"/>
</dbReference>
<dbReference type="OrthoDB" id="6434091at2759"/>
<comment type="subcellular location">
    <subcellularLocation>
        <location evidence="1">Membrane</location>
        <topology evidence="1">Single-pass type I membrane protein</topology>
    </subcellularLocation>
</comment>
<keyword evidence="4 9" id="KW-0732">Signal</keyword>
<feature type="domain" description="Ig-like" evidence="10">
    <location>
        <begin position="211"/>
        <end position="308"/>
    </location>
</feature>
<dbReference type="GeneID" id="105993039"/>
<keyword evidence="3 8" id="KW-0812">Transmembrane</keyword>
<evidence type="ECO:0000256" key="2">
    <source>
        <dbReference type="ARBA" id="ARBA00008727"/>
    </source>
</evidence>